<gene>
    <name evidence="1" type="ORF">PROSTU_03715</name>
</gene>
<dbReference type="AlphaFoldDB" id="A0AA86YMD4"/>
<reference evidence="2" key="2">
    <citation type="submission" date="2008-04" db="EMBL/GenBank/DDBJ databases">
        <title>Draft genome sequence of Providencia stuartii(ATCC 25827).</title>
        <authorList>
            <person name="Sudarsanam P."/>
            <person name="Ley R."/>
            <person name="Guruge J."/>
            <person name="Turnbaugh P.J."/>
            <person name="Mahowald M."/>
            <person name="Liep D."/>
            <person name="Gordon J."/>
        </authorList>
    </citation>
    <scope>NUCLEOTIDE SEQUENCE [LARGE SCALE GENOMIC DNA]</scope>
    <source>
        <strain evidence="2">ATCC 25827</strain>
    </source>
</reference>
<evidence type="ECO:0000313" key="2">
    <source>
        <dbReference type="Proteomes" id="UP000004506"/>
    </source>
</evidence>
<reference evidence="2" key="1">
    <citation type="submission" date="2008-04" db="EMBL/GenBank/DDBJ databases">
        <title>Draft genome sequence of Providencia stuartii (ATCC 25827).</title>
        <authorList>
            <person name="Sudarsanam P."/>
            <person name="Ley R."/>
            <person name="Guruge J."/>
            <person name="Turnbaugh P.J."/>
            <person name="Mahowald M."/>
            <person name="Liep D."/>
            <person name="Gordon J."/>
        </authorList>
    </citation>
    <scope>NUCLEOTIDE SEQUENCE [LARGE SCALE GENOMIC DNA]</scope>
    <source>
        <strain evidence="2">ATCC 25827</strain>
    </source>
</reference>
<protein>
    <submittedName>
        <fullName evidence="1">Uncharacterized protein</fullName>
    </submittedName>
</protein>
<dbReference type="Proteomes" id="UP000004506">
    <property type="component" value="Unassembled WGS sequence"/>
</dbReference>
<reference evidence="1 2" key="3">
    <citation type="submission" date="2008-05" db="EMBL/GenBank/DDBJ databases">
        <authorList>
            <person name="Fulton L."/>
            <person name="Clifton S."/>
            <person name="Fulton B."/>
            <person name="Xu J."/>
            <person name="Minx P."/>
            <person name="Pepin K.H."/>
            <person name="Johnson M."/>
            <person name="Thiruvilangam P."/>
            <person name="Bhonagiri V."/>
            <person name="Nash W.E."/>
            <person name="Mardis E.R."/>
            <person name="Wilson R.K."/>
        </authorList>
    </citation>
    <scope>NUCLEOTIDE SEQUENCE [LARGE SCALE GENOMIC DNA]</scope>
    <source>
        <strain evidence="1 2">ATCC 25827</strain>
    </source>
</reference>
<comment type="caution">
    <text evidence="1">The sequence shown here is derived from an EMBL/GenBank/DDBJ whole genome shotgun (WGS) entry which is preliminary data.</text>
</comment>
<dbReference type="EMBL" id="ABJD02000101">
    <property type="protein sequence ID" value="EDU60508.1"/>
    <property type="molecule type" value="Genomic_DNA"/>
</dbReference>
<proteinExistence type="predicted"/>
<name>A0AA86YMD4_PROST</name>
<sequence>MMISILNTRPKNEYLLDGFIAYSLRSKKSSLNIQHTEKLRF</sequence>
<evidence type="ECO:0000313" key="1">
    <source>
        <dbReference type="EMBL" id="EDU60508.1"/>
    </source>
</evidence>
<accession>A0AA86YMD4</accession>
<organism evidence="1 2">
    <name type="scientific">Providencia stuartii ATCC 25827</name>
    <dbReference type="NCBI Taxonomy" id="471874"/>
    <lineage>
        <taxon>Bacteria</taxon>
        <taxon>Pseudomonadati</taxon>
        <taxon>Pseudomonadota</taxon>
        <taxon>Gammaproteobacteria</taxon>
        <taxon>Enterobacterales</taxon>
        <taxon>Morganellaceae</taxon>
        <taxon>Providencia</taxon>
    </lineage>
</organism>